<dbReference type="AlphaFoldDB" id="A0A6A5XMM4"/>
<keyword evidence="4" id="KW-0456">Lyase</keyword>
<dbReference type="Pfam" id="PF01329">
    <property type="entry name" value="Pterin_4a"/>
    <property type="match status" value="1"/>
</dbReference>
<dbReference type="EMBL" id="ML978071">
    <property type="protein sequence ID" value="KAF2013584.1"/>
    <property type="molecule type" value="Genomic_DNA"/>
</dbReference>
<protein>
    <recommendedName>
        <fullName evidence="3">4a-hydroxytetrahydrobiopterin dehydratase</fullName>
        <ecNumber evidence="3">4.2.1.96</ecNumber>
    </recommendedName>
</protein>
<dbReference type="RefSeq" id="XP_033381923.1">
    <property type="nucleotide sequence ID" value="XM_033528544.1"/>
</dbReference>
<dbReference type="GO" id="GO:0008124">
    <property type="term" value="F:4-alpha-hydroxytetrahydrobiopterin dehydratase activity"/>
    <property type="evidence" value="ECO:0007669"/>
    <property type="project" value="UniProtKB-EC"/>
</dbReference>
<dbReference type="GO" id="GO:0006729">
    <property type="term" value="P:tetrahydrobiopterin biosynthetic process"/>
    <property type="evidence" value="ECO:0007669"/>
    <property type="project" value="InterPro"/>
</dbReference>
<name>A0A6A5XMM4_9PLEO</name>
<accession>A0A6A5XMM4</accession>
<evidence type="ECO:0000313" key="5">
    <source>
        <dbReference type="EMBL" id="KAF2013584.1"/>
    </source>
</evidence>
<organism evidence="5 6">
    <name type="scientific">Aaosphaeria arxii CBS 175.79</name>
    <dbReference type="NCBI Taxonomy" id="1450172"/>
    <lineage>
        <taxon>Eukaryota</taxon>
        <taxon>Fungi</taxon>
        <taxon>Dikarya</taxon>
        <taxon>Ascomycota</taxon>
        <taxon>Pezizomycotina</taxon>
        <taxon>Dothideomycetes</taxon>
        <taxon>Pleosporomycetidae</taxon>
        <taxon>Pleosporales</taxon>
        <taxon>Pleosporales incertae sedis</taxon>
        <taxon>Aaosphaeria</taxon>
    </lineage>
</organism>
<dbReference type="GeneID" id="54285941"/>
<dbReference type="SUPFAM" id="SSF55248">
    <property type="entry name" value="PCD-like"/>
    <property type="match status" value="1"/>
</dbReference>
<evidence type="ECO:0000256" key="4">
    <source>
        <dbReference type="ARBA" id="ARBA00023239"/>
    </source>
</evidence>
<keyword evidence="6" id="KW-1185">Reference proteome</keyword>
<reference evidence="5" key="1">
    <citation type="journal article" date="2020" name="Stud. Mycol.">
        <title>101 Dothideomycetes genomes: a test case for predicting lifestyles and emergence of pathogens.</title>
        <authorList>
            <person name="Haridas S."/>
            <person name="Albert R."/>
            <person name="Binder M."/>
            <person name="Bloem J."/>
            <person name="Labutti K."/>
            <person name="Salamov A."/>
            <person name="Andreopoulos B."/>
            <person name="Baker S."/>
            <person name="Barry K."/>
            <person name="Bills G."/>
            <person name="Bluhm B."/>
            <person name="Cannon C."/>
            <person name="Castanera R."/>
            <person name="Culley D."/>
            <person name="Daum C."/>
            <person name="Ezra D."/>
            <person name="Gonzalez J."/>
            <person name="Henrissat B."/>
            <person name="Kuo A."/>
            <person name="Liang C."/>
            <person name="Lipzen A."/>
            <person name="Lutzoni F."/>
            <person name="Magnuson J."/>
            <person name="Mondo S."/>
            <person name="Nolan M."/>
            <person name="Ohm R."/>
            <person name="Pangilinan J."/>
            <person name="Park H.-J."/>
            <person name="Ramirez L."/>
            <person name="Alfaro M."/>
            <person name="Sun H."/>
            <person name="Tritt A."/>
            <person name="Yoshinaga Y."/>
            <person name="Zwiers L.-H."/>
            <person name="Turgeon B."/>
            <person name="Goodwin S."/>
            <person name="Spatafora J."/>
            <person name="Crous P."/>
            <person name="Grigoriev I."/>
        </authorList>
    </citation>
    <scope>NUCLEOTIDE SEQUENCE</scope>
    <source>
        <strain evidence="5">CBS 175.79</strain>
    </source>
</reference>
<evidence type="ECO:0000313" key="6">
    <source>
        <dbReference type="Proteomes" id="UP000799778"/>
    </source>
</evidence>
<comment type="similarity">
    <text evidence="2">Belongs to the pterin-4-alpha-carbinolamine dehydratase family.</text>
</comment>
<gene>
    <name evidence="5" type="ORF">BU24DRAFT_424584</name>
</gene>
<dbReference type="Proteomes" id="UP000799778">
    <property type="component" value="Unassembled WGS sequence"/>
</dbReference>
<dbReference type="EC" id="4.2.1.96" evidence="3"/>
<comment type="catalytic activity">
    <reaction evidence="1">
        <text>(4aS,6R)-4a-hydroxy-L-erythro-5,6,7,8-tetrahydrobiopterin = (6R)-L-erythro-6,7-dihydrobiopterin + H2O</text>
        <dbReference type="Rhea" id="RHEA:11920"/>
        <dbReference type="ChEBI" id="CHEBI:15377"/>
        <dbReference type="ChEBI" id="CHEBI:15642"/>
        <dbReference type="ChEBI" id="CHEBI:43120"/>
        <dbReference type="EC" id="4.2.1.96"/>
    </reaction>
</comment>
<evidence type="ECO:0000256" key="1">
    <source>
        <dbReference type="ARBA" id="ARBA00001554"/>
    </source>
</evidence>
<proteinExistence type="inferred from homology"/>
<dbReference type="OrthoDB" id="277398at2759"/>
<evidence type="ECO:0000256" key="2">
    <source>
        <dbReference type="ARBA" id="ARBA00006472"/>
    </source>
</evidence>
<sequence length="110" mass="12477">MPFKPSKEEDKAQIKAEVDSLLENGWKFDENETQLEKTYYLKLYTKVLDLHTMIGIGSKAHNHHSTMTTDHGSLSVCWQTHDPPGISLKDTLMARFCDEQAKLIGAVQKS</sequence>
<dbReference type="InterPro" id="IPR001533">
    <property type="entry name" value="Pterin_deHydtase"/>
</dbReference>
<dbReference type="InterPro" id="IPR036428">
    <property type="entry name" value="PCD_sf"/>
</dbReference>
<evidence type="ECO:0000256" key="3">
    <source>
        <dbReference type="ARBA" id="ARBA00013252"/>
    </source>
</evidence>
<dbReference type="Gene3D" id="3.30.1360.20">
    <property type="entry name" value="Transcriptional coactivator/pterin dehydratase"/>
    <property type="match status" value="1"/>
</dbReference>